<dbReference type="InterPro" id="IPR027385">
    <property type="entry name" value="Beta-barrel_OMP"/>
</dbReference>
<comment type="subcellular location">
    <subcellularLocation>
        <location evidence="1">Cell outer membrane</location>
    </subcellularLocation>
</comment>
<dbReference type="EMBL" id="VPFD01000019">
    <property type="protein sequence ID" value="TXF98124.1"/>
    <property type="molecule type" value="Genomic_DNA"/>
</dbReference>
<proteinExistence type="predicted"/>
<dbReference type="InterPro" id="IPR011250">
    <property type="entry name" value="OMP/PagP_B-barrel"/>
</dbReference>
<accession>A0A5C7G1Z4</accession>
<dbReference type="GO" id="GO:0009279">
    <property type="term" value="C:cell outer membrane"/>
    <property type="evidence" value="ECO:0007669"/>
    <property type="project" value="UniProtKB-SubCell"/>
</dbReference>
<dbReference type="Proteomes" id="UP000321413">
    <property type="component" value="Unassembled WGS sequence"/>
</dbReference>
<evidence type="ECO:0000256" key="2">
    <source>
        <dbReference type="ARBA" id="ARBA00022729"/>
    </source>
</evidence>
<dbReference type="AlphaFoldDB" id="A0A5C7G1Z4"/>
<evidence type="ECO:0000313" key="5">
    <source>
        <dbReference type="Proteomes" id="UP000321413"/>
    </source>
</evidence>
<evidence type="ECO:0000259" key="3">
    <source>
        <dbReference type="Pfam" id="PF13505"/>
    </source>
</evidence>
<keyword evidence="2" id="KW-0732">Signal</keyword>
<keyword evidence="5" id="KW-1185">Reference proteome</keyword>
<dbReference type="SUPFAM" id="SSF56925">
    <property type="entry name" value="OMPA-like"/>
    <property type="match status" value="1"/>
</dbReference>
<name>A0A5C7G1Z4_9BURK</name>
<gene>
    <name evidence="4" type="ORF">FVD38_17605</name>
</gene>
<reference evidence="4 5" key="1">
    <citation type="submission" date="2019-08" db="EMBL/GenBank/DDBJ databases">
        <title>Massilia golmudensis sp. nov., isolated from sand in the Qinghai-Tibetan Plateau.</title>
        <authorList>
            <person name="Zhang B."/>
        </authorList>
    </citation>
    <scope>NUCLEOTIDE SEQUENCE [LARGE SCALE GENOMIC DNA]</scope>
    <source>
        <strain evidence="4 5">GEM5</strain>
    </source>
</reference>
<comment type="caution">
    <text evidence="4">The sequence shown here is derived from an EMBL/GenBank/DDBJ whole genome shotgun (WGS) entry which is preliminary data.</text>
</comment>
<organism evidence="4 5">
    <name type="scientific">Massilia arenae</name>
    <dbReference type="NCBI Taxonomy" id="2603288"/>
    <lineage>
        <taxon>Bacteria</taxon>
        <taxon>Pseudomonadati</taxon>
        <taxon>Pseudomonadota</taxon>
        <taxon>Betaproteobacteria</taxon>
        <taxon>Burkholderiales</taxon>
        <taxon>Oxalobacteraceae</taxon>
        <taxon>Telluria group</taxon>
        <taxon>Massilia</taxon>
    </lineage>
</organism>
<feature type="domain" description="Outer membrane protein beta-barrel" evidence="3">
    <location>
        <begin position="21"/>
        <end position="196"/>
    </location>
</feature>
<protein>
    <submittedName>
        <fullName evidence="4">Porin family protein</fullName>
    </submittedName>
</protein>
<evidence type="ECO:0000256" key="1">
    <source>
        <dbReference type="ARBA" id="ARBA00004442"/>
    </source>
</evidence>
<dbReference type="Pfam" id="PF13505">
    <property type="entry name" value="OMP_b-brl"/>
    <property type="match status" value="1"/>
</dbReference>
<dbReference type="Gene3D" id="2.40.160.20">
    <property type="match status" value="1"/>
</dbReference>
<evidence type="ECO:0000313" key="4">
    <source>
        <dbReference type="EMBL" id="TXF98124.1"/>
    </source>
</evidence>
<sequence>MRNCEPDQIEDIMKKLFITLAAAVAAIGSAQAQTVVSEGGTGRPYIGAAVSGAKNQTTDDWQAGGKIFGGYNIDQNWAVEVGHSRFGKEDFRATAAPQFPDAQVKSSRTYIAGKYTMPVSTDLSAYAKLGASYNETKTSFMSANRTNRDTGAYAALGLQYALAPNVALVGEYERYGKKKDVGAKADVVSVGLQYGF</sequence>